<name>A0AAE1K633_PETCI</name>
<gene>
    <name evidence="1" type="ORF">Pcinc_029180</name>
</gene>
<reference evidence="1" key="1">
    <citation type="submission" date="2023-10" db="EMBL/GenBank/DDBJ databases">
        <title>Genome assemblies of two species of porcelain crab, Petrolisthes cinctipes and Petrolisthes manimaculis (Anomura: Porcellanidae).</title>
        <authorList>
            <person name="Angst P."/>
        </authorList>
    </citation>
    <scope>NUCLEOTIDE SEQUENCE</scope>
    <source>
        <strain evidence="1">PB745_01</strain>
        <tissue evidence="1">Gill</tissue>
    </source>
</reference>
<dbReference type="EMBL" id="JAWQEG010003644">
    <property type="protein sequence ID" value="KAK3865192.1"/>
    <property type="molecule type" value="Genomic_DNA"/>
</dbReference>
<evidence type="ECO:0000313" key="2">
    <source>
        <dbReference type="Proteomes" id="UP001286313"/>
    </source>
</evidence>
<dbReference type="AlphaFoldDB" id="A0AAE1K633"/>
<organism evidence="1 2">
    <name type="scientific">Petrolisthes cinctipes</name>
    <name type="common">Flat porcelain crab</name>
    <dbReference type="NCBI Taxonomy" id="88211"/>
    <lineage>
        <taxon>Eukaryota</taxon>
        <taxon>Metazoa</taxon>
        <taxon>Ecdysozoa</taxon>
        <taxon>Arthropoda</taxon>
        <taxon>Crustacea</taxon>
        <taxon>Multicrustacea</taxon>
        <taxon>Malacostraca</taxon>
        <taxon>Eumalacostraca</taxon>
        <taxon>Eucarida</taxon>
        <taxon>Decapoda</taxon>
        <taxon>Pleocyemata</taxon>
        <taxon>Anomura</taxon>
        <taxon>Galatheoidea</taxon>
        <taxon>Porcellanidae</taxon>
        <taxon>Petrolisthes</taxon>
    </lineage>
</organism>
<keyword evidence="2" id="KW-1185">Reference proteome</keyword>
<evidence type="ECO:0000313" key="1">
    <source>
        <dbReference type="EMBL" id="KAK3865192.1"/>
    </source>
</evidence>
<sequence>MEDFKNQQCPDFNIDPDISLTQRHLDEEASTARSNYLLSRANQVDRARLLAAASPHSGAWISTLPMECLGLLLPDDAVCIGVALRLGVSVHQPHCYKCGGMTDKFGHHSLSCRHDPGRLLRHPSLNDVVYRGLAAAEITAILEPRGVDRGDSRRPDGLSIYPFRDGGMLLWDATCTNTFTATHLLDCSVSPGTTAGATEARKQHNTLPSGSTTTWCPW</sequence>
<protein>
    <submittedName>
        <fullName evidence="1">Uncharacterized protein</fullName>
    </submittedName>
</protein>
<proteinExistence type="predicted"/>
<accession>A0AAE1K633</accession>
<comment type="caution">
    <text evidence="1">The sequence shown here is derived from an EMBL/GenBank/DDBJ whole genome shotgun (WGS) entry which is preliminary data.</text>
</comment>
<dbReference type="Proteomes" id="UP001286313">
    <property type="component" value="Unassembled WGS sequence"/>
</dbReference>